<dbReference type="EMBL" id="JAOCBV010000001">
    <property type="protein sequence ID" value="MDH0759889.1"/>
    <property type="molecule type" value="Genomic_DNA"/>
</dbReference>
<sequence>MLVSRPVEQQLITSIDLHSPCLAFVHQRHEHVQQVFQPLVKLLDGQHQAIPTWRRAAVFDDLFERRDIGVANGQEGGLKLLGP</sequence>
<comment type="caution">
    <text evidence="1">The sequence shown here is derived from an EMBL/GenBank/DDBJ whole genome shotgun (WGS) entry which is preliminary data.</text>
</comment>
<reference evidence="1 2" key="1">
    <citation type="submission" date="2022-09" db="EMBL/GenBank/DDBJ databases">
        <title>Intensive care unit water sources are persistently colonized with multi-drug resistant bacteria and are the site of extensive horizontal gene transfer of antibiotic resistance genes.</title>
        <authorList>
            <person name="Diorio-Toth L."/>
        </authorList>
    </citation>
    <scope>NUCLEOTIDE SEQUENCE [LARGE SCALE GENOMIC DNA]</scope>
    <source>
        <strain evidence="1 2">GD03901</strain>
    </source>
</reference>
<dbReference type="Proteomes" id="UP001160152">
    <property type="component" value="Unassembled WGS sequence"/>
</dbReference>
<protein>
    <submittedName>
        <fullName evidence="1">Uncharacterized protein</fullName>
    </submittedName>
</protein>
<name>A0ABD4YKP8_9PSED</name>
<dbReference type="AlphaFoldDB" id="A0ABD4YKP8"/>
<dbReference type="RefSeq" id="WP_256673196.1">
    <property type="nucleotide sequence ID" value="NZ_JAOCBV010000001.1"/>
</dbReference>
<evidence type="ECO:0000313" key="1">
    <source>
        <dbReference type="EMBL" id="MDH0759889.1"/>
    </source>
</evidence>
<proteinExistence type="predicted"/>
<accession>A0ABD4YKP8</accession>
<organism evidence="1 2">
    <name type="scientific">Pseudomonas juntendi</name>
    <dbReference type="NCBI Taxonomy" id="2666183"/>
    <lineage>
        <taxon>Bacteria</taxon>
        <taxon>Pseudomonadati</taxon>
        <taxon>Pseudomonadota</taxon>
        <taxon>Gammaproteobacteria</taxon>
        <taxon>Pseudomonadales</taxon>
        <taxon>Pseudomonadaceae</taxon>
        <taxon>Pseudomonas</taxon>
    </lineage>
</organism>
<evidence type="ECO:0000313" key="2">
    <source>
        <dbReference type="Proteomes" id="UP001160152"/>
    </source>
</evidence>
<gene>
    <name evidence="1" type="ORF">N5C70_24825</name>
</gene>